<accession>A0A3S3QEG3</accession>
<comment type="caution">
    <text evidence="14">The sequence shown here is derived from an EMBL/GenBank/DDBJ whole genome shotgun (WGS) entry which is preliminary data.</text>
</comment>
<dbReference type="PANTHER" id="PTHR43071">
    <property type="entry name" value="2-AMINO-4-HYDROXY-6-HYDROXYMETHYLDIHYDROPTERIDINE PYROPHOSPHOKINASE"/>
    <property type="match status" value="1"/>
</dbReference>
<gene>
    <name evidence="14" type="ORF">H206_00978</name>
</gene>
<dbReference type="EC" id="2.7.6.3" evidence="3"/>
<comment type="pathway">
    <text evidence="1">Cofactor biosynthesis; tetrahydrofolate biosynthesis; 2-amino-4-hydroxy-6-hydroxymethyl-7,8-dihydropteridine diphosphate from 7,8-dihydroneopterin triphosphate: step 4/4.</text>
</comment>
<evidence type="ECO:0000256" key="8">
    <source>
        <dbReference type="ARBA" id="ARBA00022840"/>
    </source>
</evidence>
<evidence type="ECO:0000256" key="3">
    <source>
        <dbReference type="ARBA" id="ARBA00013253"/>
    </source>
</evidence>
<dbReference type="EMBL" id="MTKO01000079">
    <property type="protein sequence ID" value="RWX45356.1"/>
    <property type="molecule type" value="Genomic_DNA"/>
</dbReference>
<dbReference type="NCBIfam" id="TIGR01498">
    <property type="entry name" value="folK"/>
    <property type="match status" value="1"/>
</dbReference>
<comment type="similarity">
    <text evidence="2">Belongs to the HPPK family.</text>
</comment>
<evidence type="ECO:0000256" key="2">
    <source>
        <dbReference type="ARBA" id="ARBA00005810"/>
    </source>
</evidence>
<evidence type="ECO:0000313" key="14">
    <source>
        <dbReference type="EMBL" id="RWX45356.1"/>
    </source>
</evidence>
<evidence type="ECO:0000256" key="7">
    <source>
        <dbReference type="ARBA" id="ARBA00022777"/>
    </source>
</evidence>
<evidence type="ECO:0000256" key="10">
    <source>
        <dbReference type="ARBA" id="ARBA00029409"/>
    </source>
</evidence>
<evidence type="ECO:0000256" key="11">
    <source>
        <dbReference type="ARBA" id="ARBA00029766"/>
    </source>
</evidence>
<reference evidence="14 15" key="1">
    <citation type="submission" date="2017-01" db="EMBL/GenBank/DDBJ databases">
        <title>The cable genome- insights into the physiology and evolution of filamentous bacteria capable of sulfide oxidation via long distance electron transfer.</title>
        <authorList>
            <person name="Schreiber L."/>
            <person name="Bjerg J.T."/>
            <person name="Boggild A."/>
            <person name="Van De Vossenberg J."/>
            <person name="Meysman F."/>
            <person name="Nielsen L.P."/>
            <person name="Schramm A."/>
            <person name="Kjeldsen K.U."/>
        </authorList>
    </citation>
    <scope>NUCLEOTIDE SEQUENCE [LARGE SCALE GENOMIC DNA]</scope>
    <source>
        <strain evidence="14">MCF</strain>
    </source>
</reference>
<dbReference type="InterPro" id="IPR000550">
    <property type="entry name" value="Hppk"/>
</dbReference>
<dbReference type="InterPro" id="IPR035907">
    <property type="entry name" value="Hppk_sf"/>
</dbReference>
<dbReference type="Pfam" id="PF01288">
    <property type="entry name" value="HPPK"/>
    <property type="match status" value="1"/>
</dbReference>
<dbReference type="GO" id="GO:0016301">
    <property type="term" value="F:kinase activity"/>
    <property type="evidence" value="ECO:0007669"/>
    <property type="project" value="UniProtKB-KW"/>
</dbReference>
<proteinExistence type="inferred from homology"/>
<evidence type="ECO:0000256" key="9">
    <source>
        <dbReference type="ARBA" id="ARBA00022909"/>
    </source>
</evidence>
<dbReference type="Gene3D" id="3.30.70.560">
    <property type="entry name" value="7,8-Dihydro-6-hydroxymethylpterin-pyrophosphokinase HPPK"/>
    <property type="match status" value="1"/>
</dbReference>
<keyword evidence="5 14" id="KW-0808">Transferase</keyword>
<name>A0A3S3QEG3_9BACT</name>
<evidence type="ECO:0000256" key="6">
    <source>
        <dbReference type="ARBA" id="ARBA00022741"/>
    </source>
</evidence>
<dbReference type="CDD" id="cd00483">
    <property type="entry name" value="HPPK"/>
    <property type="match status" value="1"/>
</dbReference>
<evidence type="ECO:0000259" key="13">
    <source>
        <dbReference type="Pfam" id="PF01288"/>
    </source>
</evidence>
<keyword evidence="9" id="KW-0289">Folate biosynthesis</keyword>
<comment type="function">
    <text evidence="10">Catalyzes the transfer of pyrophosphate from adenosine triphosphate (ATP) to 6-hydroxymethyl-7,8-dihydropterin, an enzymatic step in folate biosynthesis pathway.</text>
</comment>
<dbReference type="UniPathway" id="UPA00077">
    <property type="reaction ID" value="UER00155"/>
</dbReference>
<keyword evidence="8" id="KW-0067">ATP-binding</keyword>
<dbReference type="GO" id="GO:0046654">
    <property type="term" value="P:tetrahydrofolate biosynthetic process"/>
    <property type="evidence" value="ECO:0007669"/>
    <property type="project" value="UniProtKB-UniPathway"/>
</dbReference>
<dbReference type="SUPFAM" id="SSF55083">
    <property type="entry name" value="6-hydroxymethyl-7,8-dihydropterin pyrophosphokinase, HPPK"/>
    <property type="match status" value="1"/>
</dbReference>
<sequence>MSISSSASACIGLGSNLGQSRTLLKEAWQSLGQHPEVSLQALSSPYHTKPVGMESSHWFINAAGCLQTTLPPETLLDLLLETEQKFGRVRHPELEGYQDRTLDLDLLLFDSYVIQTDRLELPHPLMHERLFVLIPLAEIGTQLAHPLLQKTIAELLAEQEAKKQNGREGIEQASW</sequence>
<protein>
    <recommendedName>
        <fullName evidence="4">2-amino-4-hydroxy-6-hydroxymethyldihydropteridine pyrophosphokinase</fullName>
        <ecNumber evidence="3">2.7.6.3</ecNumber>
    </recommendedName>
    <alternativeName>
        <fullName evidence="11">6-hydroxymethyl-7,8-dihydropterin pyrophosphokinase</fullName>
    </alternativeName>
    <alternativeName>
        <fullName evidence="12">7,8-dihydro-6-hydroxymethylpterin-pyrophosphokinase</fullName>
    </alternativeName>
</protein>
<evidence type="ECO:0000256" key="1">
    <source>
        <dbReference type="ARBA" id="ARBA00005051"/>
    </source>
</evidence>
<keyword evidence="7 14" id="KW-0418">Kinase</keyword>
<evidence type="ECO:0000313" key="15">
    <source>
        <dbReference type="Proteomes" id="UP000287853"/>
    </source>
</evidence>
<evidence type="ECO:0000256" key="5">
    <source>
        <dbReference type="ARBA" id="ARBA00022679"/>
    </source>
</evidence>
<dbReference type="PANTHER" id="PTHR43071:SF1">
    <property type="entry name" value="2-AMINO-4-HYDROXY-6-HYDROXYMETHYLDIHYDROPTERIDINE PYROPHOSPHOKINASE"/>
    <property type="match status" value="1"/>
</dbReference>
<keyword evidence="15" id="KW-1185">Reference proteome</keyword>
<evidence type="ECO:0000256" key="12">
    <source>
        <dbReference type="ARBA" id="ARBA00033413"/>
    </source>
</evidence>
<evidence type="ECO:0000256" key="4">
    <source>
        <dbReference type="ARBA" id="ARBA00016218"/>
    </source>
</evidence>
<dbReference type="GO" id="GO:0005524">
    <property type="term" value="F:ATP binding"/>
    <property type="evidence" value="ECO:0007669"/>
    <property type="project" value="UniProtKB-KW"/>
</dbReference>
<feature type="domain" description="7,8-dihydro-6-hydroxymethylpterin-pyrophosphokinase" evidence="13">
    <location>
        <begin position="11"/>
        <end position="139"/>
    </location>
</feature>
<dbReference type="Proteomes" id="UP000287853">
    <property type="component" value="Unassembled WGS sequence"/>
</dbReference>
<dbReference type="GO" id="GO:0003848">
    <property type="term" value="F:2-amino-4-hydroxy-6-hydroxymethyldihydropteridine diphosphokinase activity"/>
    <property type="evidence" value="ECO:0007669"/>
    <property type="project" value="UniProtKB-EC"/>
</dbReference>
<dbReference type="GO" id="GO:0046656">
    <property type="term" value="P:folic acid biosynthetic process"/>
    <property type="evidence" value="ECO:0007669"/>
    <property type="project" value="UniProtKB-KW"/>
</dbReference>
<keyword evidence="6" id="KW-0547">Nucleotide-binding</keyword>
<organism evidence="14 15">
    <name type="scientific">Candidatus Electrothrix aarhusensis</name>
    <dbReference type="NCBI Taxonomy" id="1859131"/>
    <lineage>
        <taxon>Bacteria</taxon>
        <taxon>Pseudomonadati</taxon>
        <taxon>Thermodesulfobacteriota</taxon>
        <taxon>Desulfobulbia</taxon>
        <taxon>Desulfobulbales</taxon>
        <taxon>Desulfobulbaceae</taxon>
        <taxon>Candidatus Electrothrix</taxon>
    </lineage>
</organism>
<dbReference type="AlphaFoldDB" id="A0A3S3QEG3"/>